<dbReference type="Proteomes" id="UP000037854">
    <property type="component" value="Unassembled WGS sequence"/>
</dbReference>
<reference evidence="1 2" key="1">
    <citation type="submission" date="2015-07" db="EMBL/GenBank/DDBJ databases">
        <title>High-quality draft genome sequence of Oceanobacillus caeni HM6, a bacillus isolated from a human feces.</title>
        <authorList>
            <person name="Kumar J."/>
            <person name="Verma M.K."/>
            <person name="Pandey R."/>
            <person name="Bhambi M."/>
            <person name="Chauhan N."/>
        </authorList>
    </citation>
    <scope>NUCLEOTIDE SEQUENCE [LARGE SCALE GENOMIC DNA]</scope>
    <source>
        <strain evidence="1 2">HM6</strain>
    </source>
</reference>
<evidence type="ECO:0000313" key="1">
    <source>
        <dbReference type="EMBL" id="KPH76065.1"/>
    </source>
</evidence>
<protein>
    <submittedName>
        <fullName evidence="1">Holin</fullName>
    </submittedName>
</protein>
<dbReference type="InterPro" id="IPR006485">
    <property type="entry name" value="Phage-like_holin"/>
</dbReference>
<dbReference type="NCBIfam" id="TIGR01598">
    <property type="entry name" value="holin_phiLC3"/>
    <property type="match status" value="1"/>
</dbReference>
<evidence type="ECO:0000313" key="2">
    <source>
        <dbReference type="Proteomes" id="UP000037854"/>
    </source>
</evidence>
<comment type="caution">
    <text evidence="1">The sequence shown here is derived from an EMBL/GenBank/DDBJ whole genome shotgun (WGS) entry which is preliminary data.</text>
</comment>
<gene>
    <name evidence="1" type="ORF">AFL42_07090</name>
</gene>
<accession>A0ABR5MKI9</accession>
<organism evidence="1 2">
    <name type="scientific">Oceanobacillus caeni</name>
    <dbReference type="NCBI Taxonomy" id="405946"/>
    <lineage>
        <taxon>Bacteria</taxon>
        <taxon>Bacillati</taxon>
        <taxon>Bacillota</taxon>
        <taxon>Bacilli</taxon>
        <taxon>Bacillales</taxon>
        <taxon>Bacillaceae</taxon>
        <taxon>Oceanobacillus</taxon>
    </lineage>
</organism>
<dbReference type="EMBL" id="LGTK01000018">
    <property type="protein sequence ID" value="KPH76065.1"/>
    <property type="molecule type" value="Genomic_DNA"/>
</dbReference>
<name>A0ABR5MKI9_9BACI</name>
<dbReference type="RefSeq" id="WP_060668205.1">
    <property type="nucleotide sequence ID" value="NZ_LGTK01000018.1"/>
</dbReference>
<keyword evidence="2" id="KW-1185">Reference proteome</keyword>
<dbReference type="Pfam" id="PF04531">
    <property type="entry name" value="Phage_holin_1"/>
    <property type="match status" value="1"/>
</dbReference>
<sequence>MKINWKVRFKNPNFIAQLVLAIFVPVLAYMGITAQDLTTWNAVGEVLFEAVSNPYVLVLVVVSVYNSITDPTVKGLSDSKQALNYSKPKDDKKYL</sequence>
<proteinExistence type="predicted"/>